<dbReference type="RefSeq" id="WP_274266150.1">
    <property type="nucleotide sequence ID" value="NZ_CP117880.1"/>
</dbReference>
<name>A0ABY7WFW5_9SPHI</name>
<evidence type="ECO:0000259" key="3">
    <source>
        <dbReference type="SMART" id="SM01119"/>
    </source>
</evidence>
<dbReference type="PANTHER" id="PTHR28004">
    <property type="entry name" value="ZGC:162816-RELATED"/>
    <property type="match status" value="1"/>
</dbReference>
<gene>
    <name evidence="4" type="ORF">PQ465_14035</name>
</gene>
<dbReference type="InterPro" id="IPR051466">
    <property type="entry name" value="D-amino_acid_metab_enzyme"/>
</dbReference>
<dbReference type="InterPro" id="IPR029066">
    <property type="entry name" value="PLP-binding_barrel"/>
</dbReference>
<sequence length="368" mass="40120">MKSSEAWYTVVSEQAIDSPALLVFPLRIRQNIQLAIQMVGDVDRLRPHVKTHKSKTLTRLQQAAGIHKFKCATIAEAAMLGECNAADVLLAYPLQGPKISRFIELIARFPETRFSTLIDAAASATELARAALQAAISIEIFVDLDLGMGRTGIKPGDEALALVHSVSNLEGLSFRGFHGYDGHVRDADLITRKDRCDAAFQPVATMLATLKEQGFAQPTLVMGGSPTFPVYADYPAVECSPGTFVLWDKGYAAAFPEQKFLPAAVLLTRVISIPSKDHICLDLGYKAVASENSLENRFAFLDASGLSPVGQSEEHLVVRHPENLSYKVGDVLYALPVHVCPTVALYDKLYAIEDAVHTATWQVDARGR</sequence>
<organism evidence="4 5">
    <name type="scientific">Sphingobacterium oryzagri</name>
    <dbReference type="NCBI Taxonomy" id="3025669"/>
    <lineage>
        <taxon>Bacteria</taxon>
        <taxon>Pseudomonadati</taxon>
        <taxon>Bacteroidota</taxon>
        <taxon>Sphingobacteriia</taxon>
        <taxon>Sphingobacteriales</taxon>
        <taxon>Sphingobacteriaceae</taxon>
        <taxon>Sphingobacterium</taxon>
    </lineage>
</organism>
<evidence type="ECO:0000256" key="2">
    <source>
        <dbReference type="ARBA" id="ARBA00023239"/>
    </source>
</evidence>
<proteinExistence type="inferred from homology"/>
<evidence type="ECO:0000313" key="4">
    <source>
        <dbReference type="EMBL" id="WDF67421.1"/>
    </source>
</evidence>
<dbReference type="InterPro" id="IPR001608">
    <property type="entry name" value="Ala_racemase_N"/>
</dbReference>
<dbReference type="Pfam" id="PF14031">
    <property type="entry name" value="D-ser_dehydrat"/>
    <property type="match status" value="1"/>
</dbReference>
<dbReference type="EMBL" id="CP117880">
    <property type="protein sequence ID" value="WDF67421.1"/>
    <property type="molecule type" value="Genomic_DNA"/>
</dbReference>
<comment type="similarity">
    <text evidence="1">Belongs to the DSD1 family.</text>
</comment>
<feature type="domain" description="D-serine dehydratase-like" evidence="3">
    <location>
        <begin position="263"/>
        <end position="353"/>
    </location>
</feature>
<dbReference type="Gene3D" id="2.40.37.20">
    <property type="entry name" value="D-serine dehydratase-like domain"/>
    <property type="match status" value="1"/>
</dbReference>
<keyword evidence="2" id="KW-0456">Lyase</keyword>
<dbReference type="SMART" id="SM01119">
    <property type="entry name" value="D-ser_dehydrat"/>
    <property type="match status" value="1"/>
</dbReference>
<reference evidence="4 5" key="1">
    <citation type="submission" date="2023-02" db="EMBL/GenBank/DDBJ databases">
        <title>Genome sequence of Sphingobacterium sp. KACC 22765.</title>
        <authorList>
            <person name="Kim S."/>
            <person name="Heo J."/>
            <person name="Kwon S.-W."/>
        </authorList>
    </citation>
    <scope>NUCLEOTIDE SEQUENCE [LARGE SCALE GENOMIC DNA]</scope>
    <source>
        <strain evidence="4 5">KACC 22765</strain>
    </source>
</reference>
<dbReference type="Proteomes" id="UP001221558">
    <property type="component" value="Chromosome"/>
</dbReference>
<evidence type="ECO:0000313" key="5">
    <source>
        <dbReference type="Proteomes" id="UP001221558"/>
    </source>
</evidence>
<dbReference type="InterPro" id="IPR026956">
    <property type="entry name" value="D-ser_dehydrat-like_dom"/>
</dbReference>
<dbReference type="Gene3D" id="3.20.20.10">
    <property type="entry name" value="Alanine racemase"/>
    <property type="match status" value="1"/>
</dbReference>
<dbReference type="InterPro" id="IPR042208">
    <property type="entry name" value="D-ser_dehydrat-like_sf"/>
</dbReference>
<dbReference type="CDD" id="cd06821">
    <property type="entry name" value="PLPDE_III_D-TA"/>
    <property type="match status" value="1"/>
</dbReference>
<protein>
    <submittedName>
        <fullName evidence="4">D-TA family PLP-dependent enzyme</fullName>
    </submittedName>
</protein>
<dbReference type="Pfam" id="PF01168">
    <property type="entry name" value="Ala_racemase_N"/>
    <property type="match status" value="1"/>
</dbReference>
<dbReference type="PANTHER" id="PTHR28004:SF2">
    <property type="entry name" value="D-SERINE DEHYDRATASE"/>
    <property type="match status" value="1"/>
</dbReference>
<evidence type="ECO:0000256" key="1">
    <source>
        <dbReference type="ARBA" id="ARBA00005323"/>
    </source>
</evidence>
<dbReference type="SUPFAM" id="SSF51419">
    <property type="entry name" value="PLP-binding barrel"/>
    <property type="match status" value="1"/>
</dbReference>
<keyword evidence="5" id="KW-1185">Reference proteome</keyword>
<accession>A0ABY7WFW5</accession>